<keyword evidence="2" id="KW-1185">Reference proteome</keyword>
<evidence type="ECO:0000313" key="2">
    <source>
        <dbReference type="Proteomes" id="UP000029499"/>
    </source>
</evidence>
<dbReference type="InterPro" id="IPR021427">
    <property type="entry name" value="DUF3077"/>
</dbReference>
<dbReference type="RefSeq" id="WP_043187386.1">
    <property type="nucleotide sequence ID" value="NZ_CP009533.1"/>
</dbReference>
<dbReference type="KEGG" id="prh:LT40_05565"/>
<proteinExistence type="predicted"/>
<dbReference type="AlphaFoldDB" id="A0A089YRC0"/>
<organism evidence="1 2">
    <name type="scientific">Pseudomonas rhizosphaerae</name>
    <dbReference type="NCBI Taxonomy" id="216142"/>
    <lineage>
        <taxon>Bacteria</taxon>
        <taxon>Pseudomonadati</taxon>
        <taxon>Pseudomonadota</taxon>
        <taxon>Gammaproteobacteria</taxon>
        <taxon>Pseudomonadales</taxon>
        <taxon>Pseudomonadaceae</taxon>
        <taxon>Pseudomonas</taxon>
    </lineage>
</organism>
<dbReference type="Pfam" id="PF11275">
    <property type="entry name" value="DUF3077"/>
    <property type="match status" value="1"/>
</dbReference>
<accession>A0A089YRC0</accession>
<protein>
    <recommendedName>
        <fullName evidence="3">DUF3077 domain-containing protein</fullName>
    </recommendedName>
</protein>
<evidence type="ECO:0008006" key="3">
    <source>
        <dbReference type="Google" id="ProtNLM"/>
    </source>
</evidence>
<sequence>MTTLHNCKTLGITSFARCGDGSHTLFLVNSNVPADAALEYAAMLQASVNQALLEAVEGDSVAALLWPALYLGEMAKAVIEDLAEGAKATG</sequence>
<dbReference type="EMBL" id="CP009533">
    <property type="protein sequence ID" value="AIS16902.1"/>
    <property type="molecule type" value="Genomic_DNA"/>
</dbReference>
<reference evidence="1 2" key="1">
    <citation type="journal article" date="2015" name="J. Biotechnol.">
        <title>Complete genome sequence of Pseudomonas rhizosphaerae IH5T (=DSM 16299T), a phosphate-solubilizing rhizobacterium for bacterial biofertilizer.</title>
        <authorList>
            <person name="Kwak Y."/>
            <person name="Jung B.K."/>
            <person name="Shin J.H."/>
        </authorList>
    </citation>
    <scope>NUCLEOTIDE SEQUENCE [LARGE SCALE GENOMIC DNA]</scope>
    <source>
        <strain evidence="1">DSM 16299</strain>
    </source>
</reference>
<name>A0A089YRC0_9PSED</name>
<dbReference type="HOGENOM" id="CLU_173312_0_1_6"/>
<dbReference type="OrthoDB" id="7024680at2"/>
<evidence type="ECO:0000313" key="1">
    <source>
        <dbReference type="EMBL" id="AIS16902.1"/>
    </source>
</evidence>
<gene>
    <name evidence="1" type="ORF">LT40_05565</name>
</gene>
<dbReference type="Proteomes" id="UP000029499">
    <property type="component" value="Chromosome"/>
</dbReference>